<proteinExistence type="predicted"/>
<dbReference type="EMBL" id="VSRR010017709">
    <property type="protein sequence ID" value="MPC60602.1"/>
    <property type="molecule type" value="Genomic_DNA"/>
</dbReference>
<evidence type="ECO:0000313" key="2">
    <source>
        <dbReference type="EMBL" id="MPC60602.1"/>
    </source>
</evidence>
<evidence type="ECO:0000256" key="1">
    <source>
        <dbReference type="SAM" id="MobiDB-lite"/>
    </source>
</evidence>
<organism evidence="2 3">
    <name type="scientific">Portunus trituberculatus</name>
    <name type="common">Swimming crab</name>
    <name type="synonym">Neptunus trituberculatus</name>
    <dbReference type="NCBI Taxonomy" id="210409"/>
    <lineage>
        <taxon>Eukaryota</taxon>
        <taxon>Metazoa</taxon>
        <taxon>Ecdysozoa</taxon>
        <taxon>Arthropoda</taxon>
        <taxon>Crustacea</taxon>
        <taxon>Multicrustacea</taxon>
        <taxon>Malacostraca</taxon>
        <taxon>Eumalacostraca</taxon>
        <taxon>Eucarida</taxon>
        <taxon>Decapoda</taxon>
        <taxon>Pleocyemata</taxon>
        <taxon>Brachyura</taxon>
        <taxon>Eubrachyura</taxon>
        <taxon>Portunoidea</taxon>
        <taxon>Portunidae</taxon>
        <taxon>Portuninae</taxon>
        <taxon>Portunus</taxon>
    </lineage>
</organism>
<feature type="compositionally biased region" description="Basic and acidic residues" evidence="1">
    <location>
        <begin position="196"/>
        <end position="211"/>
    </location>
</feature>
<feature type="region of interest" description="Disordered" evidence="1">
    <location>
        <begin position="310"/>
        <end position="351"/>
    </location>
</feature>
<comment type="caution">
    <text evidence="2">The sequence shown here is derived from an EMBL/GenBank/DDBJ whole genome shotgun (WGS) entry which is preliminary data.</text>
</comment>
<dbReference type="Proteomes" id="UP000324222">
    <property type="component" value="Unassembled WGS sequence"/>
</dbReference>
<reference evidence="2 3" key="1">
    <citation type="submission" date="2019-05" db="EMBL/GenBank/DDBJ databases">
        <title>Another draft genome of Portunus trituberculatus and its Hox gene families provides insights of decapod evolution.</title>
        <authorList>
            <person name="Jeong J.-H."/>
            <person name="Song I."/>
            <person name="Kim S."/>
            <person name="Choi T."/>
            <person name="Kim D."/>
            <person name="Ryu S."/>
            <person name="Kim W."/>
        </authorList>
    </citation>
    <scope>NUCLEOTIDE SEQUENCE [LARGE SCALE GENOMIC DNA]</scope>
    <source>
        <tissue evidence="2">Muscle</tissue>
    </source>
</reference>
<keyword evidence="3" id="KW-1185">Reference proteome</keyword>
<feature type="region of interest" description="Disordered" evidence="1">
    <location>
        <begin position="162"/>
        <end position="263"/>
    </location>
</feature>
<gene>
    <name evidence="2" type="ORF">E2C01_054655</name>
</gene>
<evidence type="ECO:0000313" key="3">
    <source>
        <dbReference type="Proteomes" id="UP000324222"/>
    </source>
</evidence>
<dbReference type="AlphaFoldDB" id="A0A5B7GP79"/>
<sequence length="351" mass="38104">MQIPYVWFVFVYGHARYIGIGILLRACRGSLRSFLSNVLILVARSCPPPLQDQTGIRCLDQWGLRIRFLRFRDPKCLLGISQVFFKKFAAFLRFQEGSKYVSFPDMVSAMVTKEVEGRLAPNTTSLTAAPSLSVQGAVQSATNPPPGLSTRQSVKSLLADVPVGGNREQERPGDELGLDQAVLSHDPWGGGKCSRIPKDHPWRIKRSRPEVEGDLDPSHVGSPSGRGQGRNRRVCPVQRLHPQTLGEGPAVQRQGALTEDSVKPTQLERGAIHAMTPVPSWSTRHTGVPGTDAISYASFHHEQFHPVAPHSEATGSVLGSLQDPGSPLHTRTRGPSGDPGLPGVPSSGYVL</sequence>
<protein>
    <submittedName>
        <fullName evidence="2">Uncharacterized protein</fullName>
    </submittedName>
</protein>
<accession>A0A5B7GP79</accession>
<name>A0A5B7GP79_PORTR</name>